<organism evidence="2 3">
    <name type="scientific">Phyllotreta striolata</name>
    <name type="common">Striped flea beetle</name>
    <name type="synonym">Crioceris striolata</name>
    <dbReference type="NCBI Taxonomy" id="444603"/>
    <lineage>
        <taxon>Eukaryota</taxon>
        <taxon>Metazoa</taxon>
        <taxon>Ecdysozoa</taxon>
        <taxon>Arthropoda</taxon>
        <taxon>Hexapoda</taxon>
        <taxon>Insecta</taxon>
        <taxon>Pterygota</taxon>
        <taxon>Neoptera</taxon>
        <taxon>Endopterygota</taxon>
        <taxon>Coleoptera</taxon>
        <taxon>Polyphaga</taxon>
        <taxon>Cucujiformia</taxon>
        <taxon>Chrysomeloidea</taxon>
        <taxon>Chrysomelidae</taxon>
        <taxon>Galerucinae</taxon>
        <taxon>Alticini</taxon>
        <taxon>Phyllotreta</taxon>
    </lineage>
</organism>
<feature type="region of interest" description="Disordered" evidence="1">
    <location>
        <begin position="764"/>
        <end position="813"/>
    </location>
</feature>
<feature type="region of interest" description="Disordered" evidence="1">
    <location>
        <begin position="464"/>
        <end position="502"/>
    </location>
</feature>
<feature type="compositionally biased region" description="Polar residues" evidence="1">
    <location>
        <begin position="796"/>
        <end position="805"/>
    </location>
</feature>
<reference evidence="2" key="1">
    <citation type="submission" date="2022-01" db="EMBL/GenBank/DDBJ databases">
        <authorList>
            <person name="King R."/>
        </authorList>
    </citation>
    <scope>NUCLEOTIDE SEQUENCE</scope>
</reference>
<feature type="region of interest" description="Disordered" evidence="1">
    <location>
        <begin position="536"/>
        <end position="555"/>
    </location>
</feature>
<dbReference type="AlphaFoldDB" id="A0A9N9TTU8"/>
<feature type="compositionally biased region" description="Basic residues" evidence="1">
    <location>
        <begin position="138"/>
        <end position="147"/>
    </location>
</feature>
<proteinExistence type="predicted"/>
<feature type="compositionally biased region" description="Polar residues" evidence="1">
    <location>
        <begin position="650"/>
        <end position="660"/>
    </location>
</feature>
<feature type="compositionally biased region" description="Polar residues" evidence="1">
    <location>
        <begin position="107"/>
        <end position="117"/>
    </location>
</feature>
<sequence length="842" mass="90037">MGARQSKRSVDITSSPSKTNEGESIAEGEGRLVKIGDVDVKTATNGTVPHTEVDVEVTEKDENAKDITVEKSIESKENPAEVAESKEVKENGVSDSEELKTPDSDTAGENLNESGVSEKSPESTEVKEGEATPETKKLKEKKKKKWSFRSLSFSKKDKSKSKDGEKNGEVKEIAEENAEDAKSPSSESPKTENAEPQAEAAPVLNGEASKEEIAESPSAVSTEETKSEESKKEENKPEESKEEVKIEETKIEETKNTETVESVPIESISVKTPVEETKEVRNEEVPPPLPSSNPPSSLTAFAESTKADILNTQTIDLLETSAPVNTSLKETENLKITDEANNAPVLEYADSEKSIADLLDLPLSQQPKSELGPSLTKSDNSPEVKSEIKETPIKTETVVLQSQVLDPVSDISLLESEKRDNKPADHSLIQEIISVVSTETSDNSIPLGIEVPLPEQSTIELSLKPLPRNETEQNADPKDLQSKTDLNETLPNTDSSDAQNPSIEVKKIPENIAFFVEENPVDSNDSELICRESFASDFNQKPKPSEGDFNTVTSAGPQVATVELVFEDAKPRNIQQPESNQSLNLSEESESIDSLPPPQLNDLPIDFAEESKSELPPAPSNANNLEEAPADLPSPTDLPPPSAGLADQAESLQDISTESLPSLPEPISENFTEPISLPPVDSVPEPIATDLPSDSANNKAPSASDAVPVVAATEPIETKPEAAETSPNETVQSTDQSVPPAIEPASLPTEPVLLATEIISLATDNVASDSNPHPPTEPPVLTNGNVNGLLSPGEVSPTTNGSSNLLGEAAPLKQVPQELPCEAVKEEGDKTSAAAEVAAVEE</sequence>
<keyword evidence="3" id="KW-1185">Reference proteome</keyword>
<feature type="compositionally biased region" description="Basic and acidic residues" evidence="1">
    <location>
        <begin position="51"/>
        <end position="103"/>
    </location>
</feature>
<feature type="compositionally biased region" description="Basic and acidic residues" evidence="1">
    <location>
        <begin position="380"/>
        <end position="390"/>
    </location>
</feature>
<accession>A0A9N9TTU8</accession>
<feature type="compositionally biased region" description="Basic and acidic residues" evidence="1">
    <location>
        <begin position="119"/>
        <end position="137"/>
    </location>
</feature>
<dbReference type="EMBL" id="OU900096">
    <property type="protein sequence ID" value="CAG9860402.1"/>
    <property type="molecule type" value="Genomic_DNA"/>
</dbReference>
<feature type="compositionally biased region" description="Low complexity" evidence="1">
    <location>
        <begin position="577"/>
        <end position="586"/>
    </location>
</feature>
<feature type="region of interest" description="Disordered" evidence="1">
    <location>
        <begin position="1"/>
        <end position="299"/>
    </location>
</feature>
<feature type="compositionally biased region" description="Polar residues" evidence="1">
    <location>
        <begin position="725"/>
        <end position="737"/>
    </location>
</feature>
<feature type="region of interest" description="Disordered" evidence="1">
    <location>
        <begin position="567"/>
        <end position="748"/>
    </location>
</feature>
<feature type="compositionally biased region" description="Low complexity" evidence="1">
    <location>
        <begin position="700"/>
        <end position="712"/>
    </location>
</feature>
<dbReference type="OrthoDB" id="8196194at2759"/>
<evidence type="ECO:0000313" key="3">
    <source>
        <dbReference type="Proteomes" id="UP001153712"/>
    </source>
</evidence>
<feature type="compositionally biased region" description="Polar residues" evidence="1">
    <location>
        <begin position="487"/>
        <end position="502"/>
    </location>
</feature>
<gene>
    <name evidence="2" type="ORF">PHYEVI_LOCUS6755</name>
</gene>
<name>A0A9N9TTU8_PHYSR</name>
<protein>
    <submittedName>
        <fullName evidence="2">Uncharacterized protein</fullName>
    </submittedName>
</protein>
<evidence type="ECO:0000256" key="1">
    <source>
        <dbReference type="SAM" id="MobiDB-lite"/>
    </source>
</evidence>
<dbReference type="Proteomes" id="UP001153712">
    <property type="component" value="Chromosome 3"/>
</dbReference>
<feature type="compositionally biased region" description="Basic and acidic residues" evidence="1">
    <location>
        <begin position="273"/>
        <end position="284"/>
    </location>
</feature>
<feature type="compositionally biased region" description="Basic and acidic residues" evidence="1">
    <location>
        <begin position="467"/>
        <end position="486"/>
    </location>
</feature>
<feature type="region of interest" description="Disordered" evidence="1">
    <location>
        <begin position="362"/>
        <end position="390"/>
    </location>
</feature>
<feature type="compositionally biased region" description="Basic and acidic residues" evidence="1">
    <location>
        <begin position="154"/>
        <end position="182"/>
    </location>
</feature>
<evidence type="ECO:0000313" key="2">
    <source>
        <dbReference type="EMBL" id="CAG9860402.1"/>
    </source>
</evidence>
<feature type="compositionally biased region" description="Basic and acidic residues" evidence="1">
    <location>
        <begin position="223"/>
        <end position="258"/>
    </location>
</feature>
<feature type="compositionally biased region" description="Basic and acidic residues" evidence="1">
    <location>
        <begin position="28"/>
        <end position="40"/>
    </location>
</feature>